<keyword evidence="2" id="KW-0808">Transferase</keyword>
<dbReference type="SUPFAM" id="SSF53448">
    <property type="entry name" value="Nucleotide-diphospho-sugar transferases"/>
    <property type="match status" value="1"/>
</dbReference>
<accession>A0A0A8J487</accession>
<dbReference type="InterPro" id="IPR001173">
    <property type="entry name" value="Glyco_trans_2-like"/>
</dbReference>
<evidence type="ECO:0000313" key="2">
    <source>
        <dbReference type="EMBL" id="BAQ01219.1"/>
    </source>
</evidence>
<feature type="domain" description="Glycosyltransferase 2-like" evidence="1">
    <location>
        <begin position="4"/>
        <end position="116"/>
    </location>
</feature>
<dbReference type="CDD" id="cd00761">
    <property type="entry name" value="Glyco_tranf_GTA_type"/>
    <property type="match status" value="1"/>
</dbReference>
<dbReference type="Pfam" id="PF00535">
    <property type="entry name" value="Glycos_transf_2"/>
    <property type="match status" value="1"/>
</dbReference>
<dbReference type="InterPro" id="IPR029044">
    <property type="entry name" value="Nucleotide-diphossugar_trans"/>
</dbReference>
<dbReference type="AlphaFoldDB" id="A0A0A8J487"/>
<dbReference type="PANTHER" id="PTHR43685:SF2">
    <property type="entry name" value="GLYCOSYLTRANSFERASE 2-LIKE DOMAIN-CONTAINING PROTEIN"/>
    <property type="match status" value="1"/>
</dbReference>
<dbReference type="EMBL" id="AB812031">
    <property type="protein sequence ID" value="BAQ01219.1"/>
    <property type="molecule type" value="Genomic_DNA"/>
</dbReference>
<sequence length="299" mass="33910">MLISIIITTRNSSSYIKKTLDAIVSQTFQSYEVLVIDDASDDISELTKIIENYSAIITIRVIKQSTKTNASVTRNIGIKNSIGEIICFLDADDIWRENKLEVVAKVFDDFKNESTIVFHQSLRGTLNDINAGKGKIVPETGPATNNIVDYLMNEHGVIQTSTISINRKSAEILVFDESLPRHQDIQFCFDAYKNKVNFIFVEQILSNWIILDRASNAHTKGANVDFCLGWINKNRSVLTDKNIVNYLSNVLFLIAIKEKAFFRTIPISVALLGCNSLIAWWKFFILVFSRVLKVFKRKS</sequence>
<dbReference type="GO" id="GO:0016740">
    <property type="term" value="F:transferase activity"/>
    <property type="evidence" value="ECO:0007669"/>
    <property type="project" value="UniProtKB-KW"/>
</dbReference>
<dbReference type="PANTHER" id="PTHR43685">
    <property type="entry name" value="GLYCOSYLTRANSFERASE"/>
    <property type="match status" value="1"/>
</dbReference>
<name>A0A0A8J487_ECOLX</name>
<reference evidence="2" key="1">
    <citation type="journal article" date="2014" name="DNA Res.">
        <title>A complete view of the genetic diversity of the Escherichia coli O-antigen biosynthesis gene cluster.</title>
        <authorList>
            <person name="Iguchi A."/>
            <person name="Iyoda S."/>
            <person name="Kikuchi T."/>
            <person name="Ogura Y."/>
            <person name="Katsura K."/>
            <person name="Ohnishi M."/>
            <person name="Hayashi T."/>
            <person name="Thomson N.R."/>
        </authorList>
    </citation>
    <scope>NUCLEOTIDE SEQUENCE</scope>
    <source>
        <strain evidence="2">E5d</strain>
    </source>
</reference>
<evidence type="ECO:0000259" key="1">
    <source>
        <dbReference type="Pfam" id="PF00535"/>
    </source>
</evidence>
<protein>
    <submittedName>
        <fullName evidence="2">Putative glycosyltransferase</fullName>
    </submittedName>
</protein>
<organism evidence="2">
    <name type="scientific">Escherichia coli</name>
    <dbReference type="NCBI Taxonomy" id="562"/>
    <lineage>
        <taxon>Bacteria</taxon>
        <taxon>Pseudomonadati</taxon>
        <taxon>Pseudomonadota</taxon>
        <taxon>Gammaproteobacteria</taxon>
        <taxon>Enterobacterales</taxon>
        <taxon>Enterobacteriaceae</taxon>
        <taxon>Escherichia</taxon>
    </lineage>
</organism>
<dbReference type="RefSeq" id="WP_021533034.1">
    <property type="nucleotide sequence ID" value="NZ_AP028094.1"/>
</dbReference>
<dbReference type="Gene3D" id="3.90.550.10">
    <property type="entry name" value="Spore Coat Polysaccharide Biosynthesis Protein SpsA, Chain A"/>
    <property type="match status" value="1"/>
</dbReference>
<proteinExistence type="predicted"/>
<dbReference type="InterPro" id="IPR050834">
    <property type="entry name" value="Glycosyltransf_2"/>
</dbReference>